<evidence type="ECO:0000313" key="2">
    <source>
        <dbReference type="Proteomes" id="UP000070373"/>
    </source>
</evidence>
<evidence type="ECO:0000313" key="1">
    <source>
        <dbReference type="EMBL" id="KXA93641.1"/>
    </source>
</evidence>
<keyword evidence="2" id="KW-1185">Reference proteome</keyword>
<reference evidence="1 2" key="1">
    <citation type="journal article" date="2016" name="Sci. Rep.">
        <title>Metabolic traits of an uncultured archaeal lineage -MSBL1- from brine pools of the Red Sea.</title>
        <authorList>
            <person name="Mwirichia R."/>
            <person name="Alam I."/>
            <person name="Rashid M."/>
            <person name="Vinu M."/>
            <person name="Ba-Alawi W."/>
            <person name="Anthony Kamau A."/>
            <person name="Kamanda Ngugi D."/>
            <person name="Goker M."/>
            <person name="Klenk H.P."/>
            <person name="Bajic V."/>
            <person name="Stingl U."/>
        </authorList>
    </citation>
    <scope>NUCLEOTIDE SEQUENCE [LARGE SCALE GENOMIC DNA]</scope>
    <source>
        <strain evidence="1">SCGC-AAA259E17</strain>
    </source>
</reference>
<dbReference type="EMBL" id="LHXN01000001">
    <property type="protein sequence ID" value="KXA93641.1"/>
    <property type="molecule type" value="Genomic_DNA"/>
</dbReference>
<proteinExistence type="predicted"/>
<organism evidence="1 2">
    <name type="scientific">candidate division MSBL1 archaeon SCGC-AAA259E17</name>
    <dbReference type="NCBI Taxonomy" id="1698263"/>
    <lineage>
        <taxon>Archaea</taxon>
        <taxon>Methanobacteriati</taxon>
        <taxon>Methanobacteriota</taxon>
        <taxon>candidate division MSBL1</taxon>
    </lineage>
</organism>
<accession>A0A133UHF2</accession>
<sequence length="110" mass="12255">MTTDCVDVCATIIDRLLEAGFSEEELELDAEECGETHEAILKALSESRIERRKEHSLVVLGEFVLQAINKGYAGAILREMDLSDKAFYGALRETGLTQVHQTLGREIKSK</sequence>
<dbReference type="Proteomes" id="UP000070373">
    <property type="component" value="Unassembled WGS sequence"/>
</dbReference>
<protein>
    <submittedName>
        <fullName evidence="1">Uncharacterized protein</fullName>
    </submittedName>
</protein>
<comment type="caution">
    <text evidence="1">The sequence shown here is derived from an EMBL/GenBank/DDBJ whole genome shotgun (WGS) entry which is preliminary data.</text>
</comment>
<dbReference type="AlphaFoldDB" id="A0A133UHF2"/>
<name>A0A133UHF2_9EURY</name>
<gene>
    <name evidence="1" type="ORF">AKJ64_00245</name>
</gene>